<evidence type="ECO:0000259" key="1">
    <source>
        <dbReference type="PROSITE" id="PS51819"/>
    </source>
</evidence>
<dbReference type="Pfam" id="PF00903">
    <property type="entry name" value="Glyoxalase"/>
    <property type="match status" value="2"/>
</dbReference>
<dbReference type="Proteomes" id="UP001596066">
    <property type="component" value="Unassembled WGS sequence"/>
</dbReference>
<feature type="domain" description="VOC" evidence="1">
    <location>
        <begin position="137"/>
        <end position="255"/>
    </location>
</feature>
<comment type="caution">
    <text evidence="2">The sequence shown here is derived from an EMBL/GenBank/DDBJ whole genome shotgun (WGS) entry which is preliminary data.</text>
</comment>
<gene>
    <name evidence="2" type="ORF">ACFPZF_06570</name>
</gene>
<dbReference type="InterPro" id="IPR037523">
    <property type="entry name" value="VOC_core"/>
</dbReference>
<protein>
    <submittedName>
        <fullName evidence="2">VOC family protein</fullName>
    </submittedName>
</protein>
<dbReference type="PROSITE" id="PS51819">
    <property type="entry name" value="VOC"/>
    <property type="match status" value="2"/>
</dbReference>
<proteinExistence type="predicted"/>
<dbReference type="InterPro" id="IPR004360">
    <property type="entry name" value="Glyas_Fos-R_dOase_dom"/>
</dbReference>
<feature type="domain" description="VOC" evidence="1">
    <location>
        <begin position="10"/>
        <end position="123"/>
    </location>
</feature>
<keyword evidence="3" id="KW-1185">Reference proteome</keyword>
<sequence length="258" mass="26632">MPTSDYKTGSPCWVDLGSPDTAAATAFYEAVFGWSFQSAGPDAGGYGFFQQDGETVAAIGPLTEGGAASAWTVYFSTPDANATAKLVEQAGGTVRVPPMDVMAAGWMAQFTDPTGGEFAIWQPGEVKGLDQVAADNSFLWAELHTADQPAALAFYQALFGWRTAGSDVPGMDYTILMTAEGDDPREAGFGGVADVHPGLNAGWLLYFAVADVDATVAAAGAAGGSVVMPAEDVPNVGRLAILVDPFGAQFAVMKPAPM</sequence>
<dbReference type="SUPFAM" id="SSF54593">
    <property type="entry name" value="Glyoxalase/Bleomycin resistance protein/Dihydroxybiphenyl dioxygenase"/>
    <property type="match status" value="2"/>
</dbReference>
<dbReference type="InterPro" id="IPR052164">
    <property type="entry name" value="Anthracycline_SecMetBiosynth"/>
</dbReference>
<evidence type="ECO:0000313" key="2">
    <source>
        <dbReference type="EMBL" id="MFC5641018.1"/>
    </source>
</evidence>
<reference evidence="3" key="1">
    <citation type="journal article" date="2019" name="Int. J. Syst. Evol. Microbiol.">
        <title>The Global Catalogue of Microorganisms (GCM) 10K type strain sequencing project: providing services to taxonomists for standard genome sequencing and annotation.</title>
        <authorList>
            <consortium name="The Broad Institute Genomics Platform"/>
            <consortium name="The Broad Institute Genome Sequencing Center for Infectious Disease"/>
            <person name="Wu L."/>
            <person name="Ma J."/>
        </authorList>
    </citation>
    <scope>NUCLEOTIDE SEQUENCE [LARGE SCALE GENOMIC DNA]</scope>
    <source>
        <strain evidence="3">CGMCC 4.1622</strain>
    </source>
</reference>
<dbReference type="Gene3D" id="3.10.180.10">
    <property type="entry name" value="2,3-Dihydroxybiphenyl 1,2-Dioxygenase, domain 1"/>
    <property type="match status" value="2"/>
</dbReference>
<dbReference type="InterPro" id="IPR029068">
    <property type="entry name" value="Glyas_Bleomycin-R_OHBP_Dase"/>
</dbReference>
<dbReference type="EMBL" id="JBHSOC010000008">
    <property type="protein sequence ID" value="MFC5641018.1"/>
    <property type="molecule type" value="Genomic_DNA"/>
</dbReference>
<evidence type="ECO:0000313" key="3">
    <source>
        <dbReference type="Proteomes" id="UP001596066"/>
    </source>
</evidence>
<accession>A0ABW0V6P9</accession>
<dbReference type="RefSeq" id="WP_346141215.1">
    <property type="nucleotide sequence ID" value="NZ_BAAAUA010000003.1"/>
</dbReference>
<organism evidence="2 3">
    <name type="scientific">Kitasatospora cinereorecta</name>
    <dbReference type="NCBI Taxonomy" id="285560"/>
    <lineage>
        <taxon>Bacteria</taxon>
        <taxon>Bacillati</taxon>
        <taxon>Actinomycetota</taxon>
        <taxon>Actinomycetes</taxon>
        <taxon>Kitasatosporales</taxon>
        <taxon>Streptomycetaceae</taxon>
        <taxon>Kitasatospora</taxon>
    </lineage>
</organism>
<dbReference type="CDD" id="cd07247">
    <property type="entry name" value="SgaA_N_like"/>
    <property type="match status" value="1"/>
</dbReference>
<dbReference type="PANTHER" id="PTHR33993">
    <property type="entry name" value="GLYOXALASE-RELATED"/>
    <property type="match status" value="1"/>
</dbReference>
<dbReference type="PANTHER" id="PTHR33993:SF10">
    <property type="entry name" value="CONSERVED PROTEIN"/>
    <property type="match status" value="1"/>
</dbReference>
<name>A0ABW0V6P9_9ACTN</name>